<evidence type="ECO:0000256" key="1">
    <source>
        <dbReference type="SAM" id="Phobius"/>
    </source>
</evidence>
<reference evidence="2 3" key="1">
    <citation type="submission" date="2017-03" db="EMBL/GenBank/DDBJ databases">
        <title>Genome of the blue death feigning beetle - Asbolus verrucosus.</title>
        <authorList>
            <person name="Rider S.D."/>
        </authorList>
    </citation>
    <scope>NUCLEOTIDE SEQUENCE [LARGE SCALE GENOMIC DNA]</scope>
    <source>
        <strain evidence="2">Butters</strain>
        <tissue evidence="2">Head and leg muscle</tissue>
    </source>
</reference>
<dbReference type="OrthoDB" id="6819390at2759"/>
<accession>A0A482VPX7</accession>
<protein>
    <submittedName>
        <fullName evidence="2">Uncharacterized protein</fullName>
    </submittedName>
</protein>
<keyword evidence="1" id="KW-0812">Transmembrane</keyword>
<feature type="transmembrane region" description="Helical" evidence="1">
    <location>
        <begin position="90"/>
        <end position="110"/>
    </location>
</feature>
<evidence type="ECO:0000313" key="3">
    <source>
        <dbReference type="Proteomes" id="UP000292052"/>
    </source>
</evidence>
<dbReference type="AlphaFoldDB" id="A0A482VPX7"/>
<keyword evidence="3" id="KW-1185">Reference proteome</keyword>
<proteinExistence type="predicted"/>
<evidence type="ECO:0000313" key="2">
    <source>
        <dbReference type="EMBL" id="RZC34915.1"/>
    </source>
</evidence>
<comment type="caution">
    <text evidence="2">The sequence shown here is derived from an EMBL/GenBank/DDBJ whole genome shotgun (WGS) entry which is preliminary data.</text>
</comment>
<keyword evidence="1" id="KW-0472">Membrane</keyword>
<organism evidence="2 3">
    <name type="scientific">Asbolus verrucosus</name>
    <name type="common">Desert ironclad beetle</name>
    <dbReference type="NCBI Taxonomy" id="1661398"/>
    <lineage>
        <taxon>Eukaryota</taxon>
        <taxon>Metazoa</taxon>
        <taxon>Ecdysozoa</taxon>
        <taxon>Arthropoda</taxon>
        <taxon>Hexapoda</taxon>
        <taxon>Insecta</taxon>
        <taxon>Pterygota</taxon>
        <taxon>Neoptera</taxon>
        <taxon>Endopterygota</taxon>
        <taxon>Coleoptera</taxon>
        <taxon>Polyphaga</taxon>
        <taxon>Cucujiformia</taxon>
        <taxon>Tenebrionidae</taxon>
        <taxon>Pimeliinae</taxon>
        <taxon>Asbolus</taxon>
    </lineage>
</organism>
<name>A0A482VPX7_ASBVE</name>
<feature type="transmembrane region" description="Helical" evidence="1">
    <location>
        <begin position="65"/>
        <end position="84"/>
    </location>
</feature>
<keyword evidence="1" id="KW-1133">Transmembrane helix</keyword>
<dbReference type="EMBL" id="QDEB01075593">
    <property type="protein sequence ID" value="RZC34915.1"/>
    <property type="molecule type" value="Genomic_DNA"/>
</dbReference>
<dbReference type="STRING" id="1661398.A0A482VPX7"/>
<sequence length="141" mass="16505">MLGQCIPEFEDFLNEGASKKSWKFELTEGLEMQIKMMNNETVSVNFKTKDVDNMQRKMKMSMKNMMPYMIIPGFLMAGILPWVIPGLKMVVMAVSMVNQMAFTSALFGLIRSHIFDTEQEEHIVYINHGYRKKPMQKNRRR</sequence>
<dbReference type="Proteomes" id="UP000292052">
    <property type="component" value="Unassembled WGS sequence"/>
</dbReference>
<gene>
    <name evidence="2" type="ORF">BDFB_013134</name>
</gene>